<sequence>MHTNKIRRALNFVYASPVISWSTFILNTILQDTINEINNMCNFMTKLSTVSINKFWMTKKTCKFNIKFLTNYSYIQILTKIRRNYLRLTLIIKELTCCCIQAIKT</sequence>
<keyword evidence="1" id="KW-0812">Transmembrane</keyword>
<organism evidence="2 3">
    <name type="scientific">Aphis craccivora</name>
    <name type="common">Cowpea aphid</name>
    <dbReference type="NCBI Taxonomy" id="307492"/>
    <lineage>
        <taxon>Eukaryota</taxon>
        <taxon>Metazoa</taxon>
        <taxon>Ecdysozoa</taxon>
        <taxon>Arthropoda</taxon>
        <taxon>Hexapoda</taxon>
        <taxon>Insecta</taxon>
        <taxon>Pterygota</taxon>
        <taxon>Neoptera</taxon>
        <taxon>Paraneoptera</taxon>
        <taxon>Hemiptera</taxon>
        <taxon>Sternorrhyncha</taxon>
        <taxon>Aphidomorpha</taxon>
        <taxon>Aphidoidea</taxon>
        <taxon>Aphididae</taxon>
        <taxon>Aphidini</taxon>
        <taxon>Aphis</taxon>
        <taxon>Aphis</taxon>
    </lineage>
</organism>
<dbReference type="Proteomes" id="UP000478052">
    <property type="component" value="Unassembled WGS sequence"/>
</dbReference>
<keyword evidence="1" id="KW-0472">Membrane</keyword>
<proteinExistence type="predicted"/>
<keyword evidence="1" id="KW-1133">Transmembrane helix</keyword>
<comment type="caution">
    <text evidence="2">The sequence shown here is derived from an EMBL/GenBank/DDBJ whole genome shotgun (WGS) entry which is preliminary data.</text>
</comment>
<gene>
    <name evidence="2" type="ORF">FWK35_00010571</name>
</gene>
<accession>A0A6G0Z901</accession>
<evidence type="ECO:0000256" key="1">
    <source>
        <dbReference type="SAM" id="Phobius"/>
    </source>
</evidence>
<dbReference type="EMBL" id="VUJU01001051">
    <property type="protein sequence ID" value="KAF0767055.1"/>
    <property type="molecule type" value="Genomic_DNA"/>
</dbReference>
<feature type="transmembrane region" description="Helical" evidence="1">
    <location>
        <begin position="12"/>
        <end position="30"/>
    </location>
</feature>
<evidence type="ECO:0000313" key="2">
    <source>
        <dbReference type="EMBL" id="KAF0767055.1"/>
    </source>
</evidence>
<protein>
    <submittedName>
        <fullName evidence="2">Uncharacterized protein</fullName>
    </submittedName>
</protein>
<dbReference type="AlphaFoldDB" id="A0A6G0Z901"/>
<name>A0A6G0Z901_APHCR</name>
<reference evidence="2 3" key="1">
    <citation type="submission" date="2019-08" db="EMBL/GenBank/DDBJ databases">
        <title>Whole genome of Aphis craccivora.</title>
        <authorList>
            <person name="Voronova N.V."/>
            <person name="Shulinski R.S."/>
            <person name="Bandarenka Y.V."/>
            <person name="Zhorov D.G."/>
            <person name="Warner D."/>
        </authorList>
    </citation>
    <scope>NUCLEOTIDE SEQUENCE [LARGE SCALE GENOMIC DNA]</scope>
    <source>
        <strain evidence="2">180601</strain>
        <tissue evidence="2">Whole Body</tissue>
    </source>
</reference>
<evidence type="ECO:0000313" key="3">
    <source>
        <dbReference type="Proteomes" id="UP000478052"/>
    </source>
</evidence>
<keyword evidence="3" id="KW-1185">Reference proteome</keyword>